<dbReference type="Proteomes" id="UP001209854">
    <property type="component" value="Unassembled WGS sequence"/>
</dbReference>
<evidence type="ECO:0000313" key="6">
    <source>
        <dbReference type="Proteomes" id="UP001209854"/>
    </source>
</evidence>
<dbReference type="EMBL" id="JAPFCC010000001">
    <property type="protein sequence ID" value="MCW7552354.1"/>
    <property type="molecule type" value="Genomic_DNA"/>
</dbReference>
<dbReference type="RefSeq" id="WP_262567323.1">
    <property type="nucleotide sequence ID" value="NZ_JAPFCC010000001.1"/>
</dbReference>
<comment type="caution">
    <text evidence="5">The sequence shown here is derived from an EMBL/GenBank/DDBJ whole genome shotgun (WGS) entry which is preliminary data.</text>
</comment>
<dbReference type="Pfam" id="PF02666">
    <property type="entry name" value="PS_Dcarbxylase"/>
    <property type="match status" value="1"/>
</dbReference>
<proteinExistence type="predicted"/>
<name>A0ABT3MSJ4_9GAMM</name>
<protein>
    <submittedName>
        <fullName evidence="5">Phosphatidylserine decarboxylase</fullName>
    </submittedName>
</protein>
<dbReference type="InterPro" id="IPR003817">
    <property type="entry name" value="PS_Dcarbxylase"/>
</dbReference>
<keyword evidence="3" id="KW-0456">Lyase</keyword>
<keyword evidence="1" id="KW-0210">Decarboxylase</keyword>
<dbReference type="PANTHER" id="PTHR10067">
    <property type="entry name" value="PHOSPHATIDYLSERINE DECARBOXYLASE"/>
    <property type="match status" value="1"/>
</dbReference>
<dbReference type="PANTHER" id="PTHR10067:SF13">
    <property type="entry name" value="PHOSPHATIDYLSERINE DECARBOXYLASE"/>
    <property type="match status" value="1"/>
</dbReference>
<evidence type="ECO:0000256" key="2">
    <source>
        <dbReference type="ARBA" id="ARBA00023145"/>
    </source>
</evidence>
<evidence type="ECO:0000256" key="4">
    <source>
        <dbReference type="ARBA" id="ARBA00023317"/>
    </source>
</evidence>
<organism evidence="5 6">
    <name type="scientific">Endozoicomonas gorgoniicola</name>
    <dbReference type="NCBI Taxonomy" id="1234144"/>
    <lineage>
        <taxon>Bacteria</taxon>
        <taxon>Pseudomonadati</taxon>
        <taxon>Pseudomonadota</taxon>
        <taxon>Gammaproteobacteria</taxon>
        <taxon>Oceanospirillales</taxon>
        <taxon>Endozoicomonadaceae</taxon>
        <taxon>Endozoicomonas</taxon>
    </lineage>
</organism>
<accession>A0ABT3MSJ4</accession>
<gene>
    <name evidence="5" type="ORF">NX722_06785</name>
</gene>
<evidence type="ECO:0000256" key="1">
    <source>
        <dbReference type="ARBA" id="ARBA00022793"/>
    </source>
</evidence>
<keyword evidence="6" id="KW-1185">Reference proteome</keyword>
<keyword evidence="2" id="KW-0865">Zymogen</keyword>
<evidence type="ECO:0000256" key="3">
    <source>
        <dbReference type="ARBA" id="ARBA00023239"/>
    </source>
</evidence>
<keyword evidence="4" id="KW-0670">Pyruvate</keyword>
<sequence>MSWTKNFVVERGKFLDSKASAHGVEKWLKEPSVHMEDFVVPQGGFQSFNEFFTRNLKPGVRPVAAIDDDTVVVAPTDCVLNIINSDLTTDAKIPLKGHAQLNVMELLNHSQFSDRFVGGTAVSCILLPTTYHHYHAPVSGEVQESKEKVSQQYFGMEDTPTLFNKGSAGYFADFSVFEHFIHGYFVIKTQDFGYVAMVPVGLNTVGSVVFEKKYKDISSKTSVPVKKGDKLGHFAYGGSLIILLFEKDRFSSLRVPKGQQIGLFQ</sequence>
<reference evidence="5 6" key="1">
    <citation type="submission" date="2022-10" db="EMBL/GenBank/DDBJ databases">
        <title>High-quality genome sequences of two octocoral-associated bacteria, Endozoicomonas euniceicola EF212 and Endozoicomonas gorgoniicola PS125.</title>
        <authorList>
            <person name="Chiou Y.-J."/>
            <person name="Chen Y.-H."/>
        </authorList>
    </citation>
    <scope>NUCLEOTIDE SEQUENCE [LARGE SCALE GENOMIC DNA]</scope>
    <source>
        <strain evidence="5 6">PS125</strain>
    </source>
</reference>
<evidence type="ECO:0000313" key="5">
    <source>
        <dbReference type="EMBL" id="MCW7552354.1"/>
    </source>
</evidence>